<evidence type="ECO:0000313" key="3">
    <source>
        <dbReference type="Proteomes" id="UP000249700"/>
    </source>
</evidence>
<reference evidence="2 3" key="1">
    <citation type="submission" date="2018-06" db="EMBL/GenBank/DDBJ databases">
        <title>Comparative analysis of microorganisms from saline springs in Andes Mountain Range, Colombia.</title>
        <authorList>
            <person name="Rubin E."/>
        </authorList>
    </citation>
    <scope>NUCLEOTIDE SEQUENCE [LARGE SCALE GENOMIC DNA]</scope>
    <source>
        <strain evidence="2 3">USBA-857</strain>
    </source>
</reference>
<accession>A0A328XVD3</accession>
<evidence type="ECO:0000256" key="1">
    <source>
        <dbReference type="SAM" id="MobiDB-lite"/>
    </source>
</evidence>
<dbReference type="AlphaFoldDB" id="A0A328XVD3"/>
<organism evidence="2 3">
    <name type="scientific">Onishia taeanensis</name>
    <dbReference type="NCBI Taxonomy" id="284577"/>
    <lineage>
        <taxon>Bacteria</taxon>
        <taxon>Pseudomonadati</taxon>
        <taxon>Pseudomonadota</taxon>
        <taxon>Gammaproteobacteria</taxon>
        <taxon>Oceanospirillales</taxon>
        <taxon>Halomonadaceae</taxon>
        <taxon>Onishia</taxon>
    </lineage>
</organism>
<name>A0A328XVD3_9GAMM</name>
<gene>
    <name evidence="2" type="ORF">BCL93_103156</name>
</gene>
<dbReference type="EMBL" id="QLSX01000003">
    <property type="protein sequence ID" value="RAR62925.1"/>
    <property type="molecule type" value="Genomic_DNA"/>
</dbReference>
<feature type="region of interest" description="Disordered" evidence="1">
    <location>
        <begin position="1"/>
        <end position="31"/>
    </location>
</feature>
<dbReference type="Proteomes" id="UP000249700">
    <property type="component" value="Unassembled WGS sequence"/>
</dbReference>
<sequence>MGSLEKTARFGGAERPLQATTGSQGSHHSLDGVPVIPAEIIQQALKAPDRTDPVEPDLARTSVGIKRQAGRFPAGAENRLPLSLLRLSSLMLPGEHIA</sequence>
<proteinExistence type="predicted"/>
<protein>
    <submittedName>
        <fullName evidence="2">Uncharacterized protein</fullName>
    </submittedName>
</protein>
<feature type="compositionally biased region" description="Polar residues" evidence="1">
    <location>
        <begin position="18"/>
        <end position="27"/>
    </location>
</feature>
<evidence type="ECO:0000313" key="2">
    <source>
        <dbReference type="EMBL" id="RAR62925.1"/>
    </source>
</evidence>
<comment type="caution">
    <text evidence="2">The sequence shown here is derived from an EMBL/GenBank/DDBJ whole genome shotgun (WGS) entry which is preliminary data.</text>
</comment>